<dbReference type="EMBL" id="JAWDGP010004733">
    <property type="protein sequence ID" value="KAK3762268.1"/>
    <property type="molecule type" value="Genomic_DNA"/>
</dbReference>
<gene>
    <name evidence="1" type="ORF">RRG08_008759</name>
</gene>
<protein>
    <submittedName>
        <fullName evidence="1">Uncharacterized protein</fullName>
    </submittedName>
</protein>
<comment type="caution">
    <text evidence="1">The sequence shown here is derived from an EMBL/GenBank/DDBJ whole genome shotgun (WGS) entry which is preliminary data.</text>
</comment>
<dbReference type="AlphaFoldDB" id="A0AAE1DAF1"/>
<proteinExistence type="predicted"/>
<evidence type="ECO:0000313" key="1">
    <source>
        <dbReference type="EMBL" id="KAK3762268.1"/>
    </source>
</evidence>
<keyword evidence="2" id="KW-1185">Reference proteome</keyword>
<reference evidence="1" key="1">
    <citation type="journal article" date="2023" name="G3 (Bethesda)">
        <title>A reference genome for the long-term kleptoplast-retaining sea slug Elysia crispata morphotype clarki.</title>
        <authorList>
            <person name="Eastman K.E."/>
            <person name="Pendleton A.L."/>
            <person name="Shaikh M.A."/>
            <person name="Suttiyut T."/>
            <person name="Ogas R."/>
            <person name="Tomko P."/>
            <person name="Gavelis G."/>
            <person name="Widhalm J.R."/>
            <person name="Wisecaver J.H."/>
        </authorList>
    </citation>
    <scope>NUCLEOTIDE SEQUENCE</scope>
    <source>
        <strain evidence="1">ECLA1</strain>
    </source>
</reference>
<accession>A0AAE1DAF1</accession>
<evidence type="ECO:0000313" key="2">
    <source>
        <dbReference type="Proteomes" id="UP001283361"/>
    </source>
</evidence>
<name>A0AAE1DAF1_9GAST</name>
<sequence length="125" mass="13797">MAITTHDFEMRIQDIRSAGQCICTEICKGLLWLIRSPNQADALAYVRGLKFMQALTSDNVVSESDMLTNSLPRDFLNVDLTDLTNLSNHPPYQGAEGILNFHEGAAGPYFLTKPLAALRVLALSE</sequence>
<organism evidence="1 2">
    <name type="scientific">Elysia crispata</name>
    <name type="common">lettuce slug</name>
    <dbReference type="NCBI Taxonomy" id="231223"/>
    <lineage>
        <taxon>Eukaryota</taxon>
        <taxon>Metazoa</taxon>
        <taxon>Spiralia</taxon>
        <taxon>Lophotrochozoa</taxon>
        <taxon>Mollusca</taxon>
        <taxon>Gastropoda</taxon>
        <taxon>Heterobranchia</taxon>
        <taxon>Euthyneura</taxon>
        <taxon>Panpulmonata</taxon>
        <taxon>Sacoglossa</taxon>
        <taxon>Placobranchoidea</taxon>
        <taxon>Plakobranchidae</taxon>
        <taxon>Elysia</taxon>
    </lineage>
</organism>
<dbReference type="Proteomes" id="UP001283361">
    <property type="component" value="Unassembled WGS sequence"/>
</dbReference>